<proteinExistence type="predicted"/>
<protein>
    <submittedName>
        <fullName evidence="5">Uncharacterized protein</fullName>
    </submittedName>
</protein>
<dbReference type="RefSeq" id="WP_080885603.1">
    <property type="nucleotide sequence ID" value="NZ_LT828648.1"/>
</dbReference>
<keyword evidence="6" id="KW-1185">Reference proteome</keyword>
<dbReference type="Pfam" id="PF25222">
    <property type="entry name" value="DUF7840"/>
    <property type="match status" value="1"/>
</dbReference>
<dbReference type="STRING" id="1325564.NSJP_0829"/>
<organism evidence="5 6">
    <name type="scientific">Nitrospira japonica</name>
    <dbReference type="NCBI Taxonomy" id="1325564"/>
    <lineage>
        <taxon>Bacteria</taxon>
        <taxon>Pseudomonadati</taxon>
        <taxon>Nitrospirota</taxon>
        <taxon>Nitrospiria</taxon>
        <taxon>Nitrospirales</taxon>
        <taxon>Nitrospiraceae</taxon>
        <taxon>Nitrospira</taxon>
    </lineage>
</organism>
<evidence type="ECO:0000313" key="5">
    <source>
        <dbReference type="EMBL" id="SLM47001.1"/>
    </source>
</evidence>
<gene>
    <name evidence="5" type="ORF">NSJP_0829</name>
</gene>
<dbReference type="AlphaFoldDB" id="A0A1W1I200"/>
<accession>A0A1W1I200</accession>
<reference evidence="5 6" key="1">
    <citation type="submission" date="2017-03" db="EMBL/GenBank/DDBJ databases">
        <authorList>
            <person name="Afonso C.L."/>
            <person name="Miller P.J."/>
            <person name="Scott M.A."/>
            <person name="Spackman E."/>
            <person name="Goraichik I."/>
            <person name="Dimitrov K.M."/>
            <person name="Suarez D.L."/>
            <person name="Swayne D.E."/>
        </authorList>
    </citation>
    <scope>NUCLEOTIDE SEQUENCE [LARGE SCALE GENOMIC DNA]</scope>
    <source>
        <strain evidence="5">Genome sequencing of Nitrospira japonica strain NJ11</strain>
    </source>
</reference>
<evidence type="ECO:0000259" key="3">
    <source>
        <dbReference type="Pfam" id="PF25222"/>
    </source>
</evidence>
<name>A0A1W1I200_9BACT</name>
<dbReference type="Pfam" id="PF13387">
    <property type="entry name" value="Lnb_N"/>
    <property type="match status" value="1"/>
</dbReference>
<dbReference type="InterPro" id="IPR025178">
    <property type="entry name" value="Lnb_N"/>
</dbReference>
<feature type="domain" description="DUF7840" evidence="3">
    <location>
        <begin position="451"/>
        <end position="663"/>
    </location>
</feature>
<dbReference type="Proteomes" id="UP000192042">
    <property type="component" value="Chromosome I"/>
</dbReference>
<dbReference type="InterPro" id="IPR057165">
    <property type="entry name" value="DUF7843"/>
</dbReference>
<evidence type="ECO:0000259" key="4">
    <source>
        <dbReference type="Pfam" id="PF25225"/>
    </source>
</evidence>
<feature type="compositionally biased region" description="Basic residues" evidence="1">
    <location>
        <begin position="1"/>
        <end position="12"/>
    </location>
</feature>
<dbReference type="OrthoDB" id="9759948at2"/>
<evidence type="ECO:0000313" key="6">
    <source>
        <dbReference type="Proteomes" id="UP000192042"/>
    </source>
</evidence>
<dbReference type="EMBL" id="LT828648">
    <property type="protein sequence ID" value="SLM47001.1"/>
    <property type="molecule type" value="Genomic_DNA"/>
</dbReference>
<dbReference type="InterPro" id="IPR057162">
    <property type="entry name" value="DUF7840"/>
</dbReference>
<feature type="domain" description="Lnb N-terminal periplasmic" evidence="2">
    <location>
        <begin position="172"/>
        <end position="341"/>
    </location>
</feature>
<dbReference type="KEGG" id="nja:NSJP_0829"/>
<evidence type="ECO:0000256" key="1">
    <source>
        <dbReference type="SAM" id="MobiDB-lite"/>
    </source>
</evidence>
<feature type="domain" description="DUF7843" evidence="4">
    <location>
        <begin position="78"/>
        <end position="155"/>
    </location>
</feature>
<feature type="region of interest" description="Disordered" evidence="1">
    <location>
        <begin position="1"/>
        <end position="24"/>
    </location>
</feature>
<evidence type="ECO:0000259" key="2">
    <source>
        <dbReference type="Pfam" id="PF13387"/>
    </source>
</evidence>
<dbReference type="Pfam" id="PF25225">
    <property type="entry name" value="DUF7843"/>
    <property type="match status" value="1"/>
</dbReference>
<sequence>MRPRHRLRHRPPSRPSNDTVRHCGAPASKRASRLPWGAAPCALILSLFLAWSSWPAGAAERSDPSYADELIARAVSAKLFEEREWHLLLHYRPGLFGGFASEQDDPGFFLSEAGKTEPRAELEATLRQFFSSEAVGRSKQPAQCAFIARYRWLQDKLAFDAARLSPETCTRFDAWLAELNPQSITLIFASAFVNNPASSFGHTFLRVDQRGQTDQTRILAYTINYAAEVPRDAGWMYPIKGLFGGFKGYFMTPPYYLKVREYRDIENRDIWEYRLNFSDRQVHRLLEHAWEMGNAYFDYFFLKENCSYQLLWLLEYADPSLHLTDSFFVWTVPADTVRLIAADPGRVTNVTYRPSRSNVVRRKRESLPSGQRALAQRLAGDPDAMADPAYAGLPAAQQAFLLDLASDYLRYRMDTTDKAIPELKERNREILAARSRLRIPSPEFPVVPFATQPELGHKTSRASIGGGWRNNDTFEELSVRAGYHDLLDPEPGYTPDAQIELASVTARYYNRADQARIERFTLANIVSLSPIDSVFHSPSWKFDLGMNTIKYNGCQLCSNGVVNGGIGGALESKWLRREVFFAFAEVEANYSVAYDDRYRAGGGGTAGLLADLTERWKIMASGSYYKYPLGDKSDDVRWFVGQRVTLSQNVALRLEYRHRDQDNDVVFSVQGFF</sequence>